<dbReference type="HOGENOM" id="CLU_529658_0_0_10"/>
<evidence type="ECO:0000256" key="1">
    <source>
        <dbReference type="SAM" id="SignalP"/>
    </source>
</evidence>
<feature type="chain" id="PRO_5003215608" evidence="1">
    <location>
        <begin position="21"/>
        <end position="514"/>
    </location>
</feature>
<dbReference type="RefSeq" id="WP_013549322.1">
    <property type="nucleotide sequence ID" value="NC_014934.1"/>
</dbReference>
<dbReference type="OrthoDB" id="997414at2"/>
<evidence type="ECO:0000313" key="3">
    <source>
        <dbReference type="Proteomes" id="UP000008634"/>
    </source>
</evidence>
<protein>
    <submittedName>
        <fullName evidence="2">Uncharacterized protein</fullName>
    </submittedName>
</protein>
<organism evidence="2 3">
    <name type="scientific">Cellulophaga algicola (strain DSM 14237 / IC166 / ACAM 630)</name>
    <dbReference type="NCBI Taxonomy" id="688270"/>
    <lineage>
        <taxon>Bacteria</taxon>
        <taxon>Pseudomonadati</taxon>
        <taxon>Bacteroidota</taxon>
        <taxon>Flavobacteriia</taxon>
        <taxon>Flavobacteriales</taxon>
        <taxon>Flavobacteriaceae</taxon>
        <taxon>Cellulophaga</taxon>
    </lineage>
</organism>
<keyword evidence="1" id="KW-0732">Signal</keyword>
<evidence type="ECO:0000313" key="2">
    <source>
        <dbReference type="EMBL" id="ADV47827.1"/>
    </source>
</evidence>
<accession>E6XAY6</accession>
<feature type="signal peptide" evidence="1">
    <location>
        <begin position="1"/>
        <end position="20"/>
    </location>
</feature>
<sequence length="514" mass="57697">MKLTLLCFLLFTSISTTLCAQSANLDREYFKVSYVNLPSHPILEDAKRTYSSNTRSIGLSGFTKVATNGTIDFVFNFHGTKAGEVNIEKETVEEKDEDGKVISTKYYYNVHTSFSSSATLSLANSYTEKSSSNTYQESDNYVSSSFKSYSAASKYYNDNRYNIRDEYRVKHRSEIEDQIYSRVNYLYGYVPYTSSNGNNFWILGNKKHSEFGKHQEAGNGLKEIFEKMEYNQPVETLLAEVKPIVGYFDDVVVRFNGDDKKSRKVRYASFYNNALLYLKLDQPEKAKEYANKLIANDYDKGDGKRIIANADKLIEELKLNELDTRHFEVITEDISDEPVVTEIIVQAPEDTSEKSIAFLITAQNDTLQTLVTANELSRVSAVANLVDSADNEVKVFEAVNTKKMVVASGDVFEVINFQSSLAGDENASLKFAKVLVEGVKVNLYEHMTNEYVLLLNGSEEGTSTMGKNFVFGFNKELAVFGDGCAALKANVESGAFKNTKEDLTKFAKALNSCE</sequence>
<proteinExistence type="predicted"/>
<dbReference type="Proteomes" id="UP000008634">
    <property type="component" value="Chromosome"/>
</dbReference>
<dbReference type="EMBL" id="CP002453">
    <property type="protein sequence ID" value="ADV47827.1"/>
    <property type="molecule type" value="Genomic_DNA"/>
</dbReference>
<dbReference type="KEGG" id="cao:Celal_0488"/>
<name>E6XAY6_CELAD</name>
<reference evidence="2 3" key="1">
    <citation type="journal article" date="2010" name="Stand. Genomic Sci.">
        <title>Complete genome sequence of Cellulophaga algicola type strain (IC166).</title>
        <authorList>
            <person name="Abt B."/>
            <person name="Lu M."/>
            <person name="Misra M."/>
            <person name="Han C."/>
            <person name="Nolan M."/>
            <person name="Lucas S."/>
            <person name="Hammon N."/>
            <person name="Deshpande S."/>
            <person name="Cheng J.F."/>
            <person name="Tapia R."/>
            <person name="Goodwin L."/>
            <person name="Pitluck S."/>
            <person name="Liolios K."/>
            <person name="Pagani I."/>
            <person name="Ivanova N."/>
            <person name="Mavromatis K."/>
            <person name="Ovchinikova G."/>
            <person name="Pati A."/>
            <person name="Chen A."/>
            <person name="Palaniappan K."/>
            <person name="Land M."/>
            <person name="Hauser L."/>
            <person name="Chang Y.J."/>
            <person name="Jeffries C.D."/>
            <person name="Detter J.C."/>
            <person name="Brambilla E."/>
            <person name="Rohde M."/>
            <person name="Tindall B.J."/>
            <person name="Goker M."/>
            <person name="Woyke T."/>
            <person name="Bristow J."/>
            <person name="Eisen J.A."/>
            <person name="Markowitz V."/>
            <person name="Hugenholtz P."/>
            <person name="Kyrpides N.C."/>
            <person name="Klenk H.P."/>
            <person name="Lapidus A."/>
        </authorList>
    </citation>
    <scope>NUCLEOTIDE SEQUENCE [LARGE SCALE GENOMIC DNA]</scope>
    <source>
        <strain evidence="3">DSM 14237 / IC166 / ACAM 630</strain>
    </source>
</reference>
<dbReference type="AlphaFoldDB" id="E6XAY6"/>
<gene>
    <name evidence="2" type="ordered locus">Celal_0488</name>
</gene>
<keyword evidence="3" id="KW-1185">Reference proteome</keyword>
<dbReference type="eggNOG" id="ENOG502Z8N3">
    <property type="taxonomic scope" value="Bacteria"/>
</dbReference>